<sequence length="947" mass="99511">MWTRLASFCSRYAILVVGLWLLAAGAGNLLVPQLEPVSQTHARSFFPSDTPILHTTAKIGQLFGDGDTINLNYLVLEDDRPLDETARSYYDRLVGALRADSAHVQSVQDLWADPITAKVGVSADGKAVYAMVRLTGDVGSGQANEAIEAVRTIVASNPPPGGIHAHITGPATTITDEFDAIDRQMLMITGATIVLITLLLIAVYRSPLTALIPLTAVGLGLAVARPIVAFLGMHDIIEVSIFSVALLAALMLGATTDYGIFLLGRYHEERRRGVAHAEALGAANSQVGPVVLASGLTIAAGLSCLVFGKINMLRTAGLPCAIGILVGMASSLTVLPALIGFFGSRGWAQPRAAKASRRWRRIGTAVARWPGPVASVAVLALVVCALPVLGLDRGYVEAAAIPETTPSNRGYQAMDRHFPPNSILPEVVVLQSDHDMRNPQGLIALEKVARSVMAVPGVRMVQSASRPGGTVPAQAQLSDQAGVIGGRLDEQMAGLSERLASLDRLQSALSGFSSAIAKLQAGLDGSVTGLRQVNGGADGMRAGMEQLQDNANTVSGYLDPLRDIVNGNPNCANDGICSVVMKVVEPMDGMVEAAETLAKGSAVLGAGSGDMAKSLAGAASSTQSMRASLGQLDAVSTQLSQAIGSIRPMFAGLTDYLQELSADFAGSGEGGFYLPQRAWDDPTFRQASAFFFSKDGKAARFLVFEDGDVFGPDGADRAPRILSAIHEATKEGTLVGNTTSMVGYGIGTAQMRDFVEQDFLLLAVVSLTMIFLIMLVMLRSPVAAAAVIGTVILSYLSALGVSTLIWQDIIGREVHWSVPSIAMIALVSVGADYNLLFALRMREEVEAHRGKRDGLRTGMIRAFGGTGGVVTTAGIVFGITMFAMLSSDVLSIEEVGTTIGVGLLIDTLIVRTFVVPGIASLLGRWFWWPLRFNGAGAGHAAEPRAAA</sequence>
<dbReference type="GO" id="GO:0005886">
    <property type="term" value="C:plasma membrane"/>
    <property type="evidence" value="ECO:0007669"/>
    <property type="project" value="UniProtKB-SubCell"/>
</dbReference>
<protein>
    <recommendedName>
        <fullName evidence="8">Membrane transport protein MMPL domain-containing protein</fullName>
    </recommendedName>
</protein>
<reference evidence="9 10" key="1">
    <citation type="journal article" date="2011" name="Stand. Genomic Sci.">
        <title>High quality draft genome sequence of Segniliparus rugosus CDC 945(T)= (ATCC BAA-974(T)).</title>
        <authorList>
            <person name="Earl A.M."/>
            <person name="Desjardins C.A."/>
            <person name="Fitzgerald M.G."/>
            <person name="Arachchi H.M."/>
            <person name="Zeng Q."/>
            <person name="Mehta T."/>
            <person name="Griggs A."/>
            <person name="Birren B.W."/>
            <person name="Toney N.C."/>
            <person name="Carr J."/>
            <person name="Posey J."/>
            <person name="Butler W.R."/>
        </authorList>
    </citation>
    <scope>NUCLEOTIDE SEQUENCE [LARGE SCALE GENOMIC DNA]</scope>
    <source>
        <strain evidence="10">ATCC BAA-974 / DSM 45345 / CCUG 50838 / CIP 108380 / JCM 13579 / CDC 945</strain>
    </source>
</reference>
<keyword evidence="4 7" id="KW-0812">Transmembrane</keyword>
<keyword evidence="10" id="KW-1185">Reference proteome</keyword>
<dbReference type="AlphaFoldDB" id="E5XMN9"/>
<feature type="transmembrane region" description="Helical" evidence="7">
    <location>
        <begin position="818"/>
        <end position="839"/>
    </location>
</feature>
<evidence type="ECO:0000256" key="2">
    <source>
        <dbReference type="ARBA" id="ARBA00010157"/>
    </source>
</evidence>
<feature type="transmembrane region" description="Helical" evidence="7">
    <location>
        <begin position="211"/>
        <end position="233"/>
    </location>
</feature>
<feature type="domain" description="Membrane transport protein MMPL" evidence="8">
    <location>
        <begin position="45"/>
        <end position="373"/>
    </location>
</feature>
<comment type="subcellular location">
    <subcellularLocation>
        <location evidence="1">Cell membrane</location>
        <topology evidence="1">Multi-pass membrane protein</topology>
    </subcellularLocation>
</comment>
<proteinExistence type="inferred from homology"/>
<dbReference type="InterPro" id="IPR050545">
    <property type="entry name" value="Mycobact_MmpL"/>
</dbReference>
<dbReference type="RefSeq" id="WP_007467984.1">
    <property type="nucleotide sequence ID" value="NZ_KI391954.1"/>
</dbReference>
<dbReference type="OrthoDB" id="2365435at2"/>
<evidence type="ECO:0000256" key="3">
    <source>
        <dbReference type="ARBA" id="ARBA00022475"/>
    </source>
</evidence>
<evidence type="ECO:0000256" key="4">
    <source>
        <dbReference type="ARBA" id="ARBA00022692"/>
    </source>
</evidence>
<dbReference type="InterPro" id="IPR004869">
    <property type="entry name" value="MMPL_dom"/>
</dbReference>
<gene>
    <name evidence="9" type="ORF">HMPREF9336_00759</name>
</gene>
<accession>E5XMN9</accession>
<evidence type="ECO:0000256" key="6">
    <source>
        <dbReference type="ARBA" id="ARBA00023136"/>
    </source>
</evidence>
<dbReference type="NCBIfam" id="TIGR00833">
    <property type="entry name" value="actII"/>
    <property type="match status" value="1"/>
</dbReference>
<dbReference type="Proteomes" id="UP000004816">
    <property type="component" value="Unassembled WGS sequence"/>
</dbReference>
<organism evidence="9 10">
    <name type="scientific">Segniliparus rugosus (strain ATCC BAA-974 / DSM 45345 / CCUG 50838 / CIP 108380 / JCM 13579 / CDC 945)</name>
    <dbReference type="NCBI Taxonomy" id="679197"/>
    <lineage>
        <taxon>Bacteria</taxon>
        <taxon>Bacillati</taxon>
        <taxon>Actinomycetota</taxon>
        <taxon>Actinomycetes</taxon>
        <taxon>Mycobacteriales</taxon>
        <taxon>Segniliparaceae</taxon>
        <taxon>Segniliparus</taxon>
    </lineage>
</organism>
<dbReference type="EMBL" id="ACZI02000003">
    <property type="protein sequence ID" value="EFV14384.1"/>
    <property type="molecule type" value="Genomic_DNA"/>
</dbReference>
<evidence type="ECO:0000259" key="8">
    <source>
        <dbReference type="Pfam" id="PF03176"/>
    </source>
</evidence>
<keyword evidence="5 7" id="KW-1133">Transmembrane helix</keyword>
<evidence type="ECO:0000256" key="5">
    <source>
        <dbReference type="ARBA" id="ARBA00022989"/>
    </source>
</evidence>
<dbReference type="HOGENOM" id="CLU_005108_3_2_11"/>
<keyword evidence="3" id="KW-1003">Cell membrane</keyword>
<feature type="transmembrane region" description="Helical" evidence="7">
    <location>
        <begin position="185"/>
        <end position="204"/>
    </location>
</feature>
<name>E5XMN9_SEGRC</name>
<feature type="transmembrane region" description="Helical" evidence="7">
    <location>
        <begin position="365"/>
        <end position="389"/>
    </location>
</feature>
<feature type="transmembrane region" description="Helical" evidence="7">
    <location>
        <begin position="860"/>
        <end position="885"/>
    </location>
</feature>
<feature type="domain" description="Membrane transport protein MMPL" evidence="8">
    <location>
        <begin position="617"/>
        <end position="929"/>
    </location>
</feature>
<comment type="caution">
    <text evidence="9">The sequence shown here is derived from an EMBL/GenBank/DDBJ whole genome shotgun (WGS) entry which is preliminary data.</text>
</comment>
<feature type="transmembrane region" description="Helical" evidence="7">
    <location>
        <begin position="759"/>
        <end position="778"/>
    </location>
</feature>
<dbReference type="STRING" id="679197.HMPREF9336_00759"/>
<evidence type="ECO:0000313" key="9">
    <source>
        <dbReference type="EMBL" id="EFV14384.1"/>
    </source>
</evidence>
<dbReference type="Pfam" id="PF03176">
    <property type="entry name" value="MMPL"/>
    <property type="match status" value="2"/>
</dbReference>
<feature type="transmembrane region" description="Helical" evidence="7">
    <location>
        <begin position="316"/>
        <end position="344"/>
    </location>
</feature>
<feature type="transmembrane region" description="Helical" evidence="7">
    <location>
        <begin position="290"/>
        <end position="310"/>
    </location>
</feature>
<comment type="similarity">
    <text evidence="2">Belongs to the resistance-nodulation-cell division (RND) (TC 2.A.6) family. MmpL subfamily.</text>
</comment>
<evidence type="ECO:0000313" key="10">
    <source>
        <dbReference type="Proteomes" id="UP000004816"/>
    </source>
</evidence>
<dbReference type="PANTHER" id="PTHR33406:SF6">
    <property type="entry name" value="MEMBRANE PROTEIN YDGH-RELATED"/>
    <property type="match status" value="1"/>
</dbReference>
<dbReference type="PANTHER" id="PTHR33406">
    <property type="entry name" value="MEMBRANE PROTEIN MJ1562-RELATED"/>
    <property type="match status" value="1"/>
</dbReference>
<feature type="transmembrane region" description="Helical" evidence="7">
    <location>
        <begin position="239"/>
        <end position="263"/>
    </location>
</feature>
<dbReference type="Gene3D" id="1.20.1640.10">
    <property type="entry name" value="Multidrug efflux transporter AcrB transmembrane domain"/>
    <property type="match status" value="2"/>
</dbReference>
<dbReference type="InterPro" id="IPR004707">
    <property type="entry name" value="MmpL_fam"/>
</dbReference>
<keyword evidence="6 7" id="KW-0472">Membrane</keyword>
<evidence type="ECO:0000256" key="1">
    <source>
        <dbReference type="ARBA" id="ARBA00004651"/>
    </source>
</evidence>
<dbReference type="SUPFAM" id="SSF82866">
    <property type="entry name" value="Multidrug efflux transporter AcrB transmembrane domain"/>
    <property type="match status" value="2"/>
</dbReference>
<feature type="transmembrane region" description="Helical" evidence="7">
    <location>
        <begin position="785"/>
        <end position="806"/>
    </location>
</feature>
<evidence type="ECO:0000256" key="7">
    <source>
        <dbReference type="SAM" id="Phobius"/>
    </source>
</evidence>
<feature type="transmembrane region" description="Helical" evidence="7">
    <location>
        <begin position="897"/>
        <end position="922"/>
    </location>
</feature>
<dbReference type="eggNOG" id="COG2409">
    <property type="taxonomic scope" value="Bacteria"/>
</dbReference>